<keyword evidence="8 18" id="KW-1133">Transmembrane helix</keyword>
<dbReference type="Proteomes" id="UP000253551">
    <property type="component" value="Unassembled WGS sequence"/>
</dbReference>
<feature type="transmembrane region" description="Helical" evidence="18">
    <location>
        <begin position="393"/>
        <end position="411"/>
    </location>
</feature>
<evidence type="ECO:0000256" key="17">
    <source>
        <dbReference type="ARBA" id="ARBA00039721"/>
    </source>
</evidence>
<keyword evidence="10 18" id="KW-0472">Membrane</keyword>
<feature type="transmembrane region" description="Helical" evidence="18">
    <location>
        <begin position="71"/>
        <end position="89"/>
    </location>
</feature>
<accession>A0A367JE26</accession>
<evidence type="ECO:0000256" key="3">
    <source>
        <dbReference type="ARBA" id="ARBA00005189"/>
    </source>
</evidence>
<keyword evidence="4" id="KW-0444">Lipid biosynthesis</keyword>
<dbReference type="PANTHER" id="PTHR13906:SF14">
    <property type="entry name" value="LYSOPHOSPHOLIPID ACYLTRANSFERASE 5"/>
    <property type="match status" value="1"/>
</dbReference>
<dbReference type="Pfam" id="PF03062">
    <property type="entry name" value="MBOAT"/>
    <property type="match status" value="1"/>
</dbReference>
<keyword evidence="13" id="KW-0012">Acyltransferase</keyword>
<dbReference type="EC" id="2.3.1.n6" evidence="16"/>
<evidence type="ECO:0000256" key="13">
    <source>
        <dbReference type="ARBA" id="ARBA00023315"/>
    </source>
</evidence>
<keyword evidence="12" id="KW-1208">Phospholipid metabolism</keyword>
<evidence type="ECO:0000313" key="20">
    <source>
        <dbReference type="Proteomes" id="UP000253551"/>
    </source>
</evidence>
<evidence type="ECO:0000256" key="11">
    <source>
        <dbReference type="ARBA" id="ARBA00023209"/>
    </source>
</evidence>
<evidence type="ECO:0000256" key="10">
    <source>
        <dbReference type="ARBA" id="ARBA00023136"/>
    </source>
</evidence>
<comment type="pathway">
    <text evidence="3">Lipid metabolism.</text>
</comment>
<keyword evidence="20" id="KW-1185">Reference proteome</keyword>
<feature type="transmembrane region" description="Helical" evidence="18">
    <location>
        <begin position="199"/>
        <end position="220"/>
    </location>
</feature>
<evidence type="ECO:0000256" key="12">
    <source>
        <dbReference type="ARBA" id="ARBA00023264"/>
    </source>
</evidence>
<keyword evidence="7" id="KW-0256">Endoplasmic reticulum</keyword>
<protein>
    <recommendedName>
        <fullName evidence="17">Lysophospholipid acyltransferase 5</fullName>
        <ecNumber evidence="15">2.3.1.23</ecNumber>
        <ecNumber evidence="16">2.3.1.n6</ecNumber>
    </recommendedName>
</protein>
<keyword evidence="6 18" id="KW-0812">Transmembrane</keyword>
<dbReference type="GO" id="GO:0047184">
    <property type="term" value="F:1-acylglycerophosphocholine O-acyltransferase activity"/>
    <property type="evidence" value="ECO:0007669"/>
    <property type="project" value="UniProtKB-EC"/>
</dbReference>
<feature type="transmembrane region" description="Helical" evidence="18">
    <location>
        <begin position="431"/>
        <end position="455"/>
    </location>
</feature>
<gene>
    <name evidence="19" type="ORF">CU098_007168</name>
</gene>
<comment type="caution">
    <text evidence="19">The sequence shown here is derived from an EMBL/GenBank/DDBJ whole genome shotgun (WGS) entry which is preliminary data.</text>
</comment>
<evidence type="ECO:0000256" key="6">
    <source>
        <dbReference type="ARBA" id="ARBA00022692"/>
    </source>
</evidence>
<reference evidence="19 20" key="1">
    <citation type="journal article" date="2018" name="G3 (Bethesda)">
        <title>Phylogenetic and Phylogenomic Definition of Rhizopus Species.</title>
        <authorList>
            <person name="Gryganskyi A.P."/>
            <person name="Golan J."/>
            <person name="Dolatabadi S."/>
            <person name="Mondo S."/>
            <person name="Robb S."/>
            <person name="Idnurm A."/>
            <person name="Muszewska A."/>
            <person name="Steczkiewicz K."/>
            <person name="Masonjones S."/>
            <person name="Liao H.L."/>
            <person name="Gajdeczka M.T."/>
            <person name="Anike F."/>
            <person name="Vuek A."/>
            <person name="Anishchenko I.M."/>
            <person name="Voigt K."/>
            <person name="de Hoog G.S."/>
            <person name="Smith M.E."/>
            <person name="Heitman J."/>
            <person name="Vilgalys R."/>
            <person name="Stajich J.E."/>
        </authorList>
    </citation>
    <scope>NUCLEOTIDE SEQUENCE [LARGE SCALE GENOMIC DNA]</scope>
    <source>
        <strain evidence="19 20">LSU 92-RS-03</strain>
    </source>
</reference>
<dbReference type="InterPro" id="IPR004299">
    <property type="entry name" value="MBOAT_fam"/>
</dbReference>
<keyword evidence="9" id="KW-0443">Lipid metabolism</keyword>
<feature type="transmembrane region" description="Helical" evidence="18">
    <location>
        <begin position="467"/>
        <end position="486"/>
    </location>
</feature>
<keyword evidence="11" id="KW-0594">Phospholipid biosynthesis</keyword>
<dbReference type="GO" id="GO:0016020">
    <property type="term" value="C:membrane"/>
    <property type="evidence" value="ECO:0007669"/>
    <property type="project" value="UniProtKB-SubCell"/>
</dbReference>
<dbReference type="OrthoDB" id="286734at2759"/>
<evidence type="ECO:0000256" key="15">
    <source>
        <dbReference type="ARBA" id="ARBA00026120"/>
    </source>
</evidence>
<dbReference type="GO" id="GO:0006656">
    <property type="term" value="P:phosphatidylcholine biosynthetic process"/>
    <property type="evidence" value="ECO:0007669"/>
    <property type="project" value="TreeGrafter"/>
</dbReference>
<evidence type="ECO:0000256" key="14">
    <source>
        <dbReference type="ARBA" id="ARBA00025707"/>
    </source>
</evidence>
<comment type="subcellular location">
    <subcellularLocation>
        <location evidence="2">Endoplasmic reticulum</location>
    </subcellularLocation>
    <subcellularLocation>
        <location evidence="1">Membrane</location>
        <topology evidence="1">Multi-pass membrane protein</topology>
    </subcellularLocation>
</comment>
<dbReference type="GO" id="GO:0005783">
    <property type="term" value="C:endoplasmic reticulum"/>
    <property type="evidence" value="ECO:0007669"/>
    <property type="project" value="UniProtKB-SubCell"/>
</dbReference>
<evidence type="ECO:0000256" key="16">
    <source>
        <dbReference type="ARBA" id="ARBA00038923"/>
    </source>
</evidence>
<keyword evidence="5" id="KW-0808">Transferase</keyword>
<comment type="pathway">
    <text evidence="14">Phospholipid metabolism.</text>
</comment>
<evidence type="ECO:0000256" key="2">
    <source>
        <dbReference type="ARBA" id="ARBA00004240"/>
    </source>
</evidence>
<dbReference type="InterPro" id="IPR049941">
    <property type="entry name" value="LPLAT_7/PORCN-like"/>
</dbReference>
<proteinExistence type="predicted"/>
<evidence type="ECO:0000256" key="1">
    <source>
        <dbReference type="ARBA" id="ARBA00004141"/>
    </source>
</evidence>
<sequence length="494" mass="56373">MNLITGILSKVIGLPEPTLRLLLTLILGYPIAHFYKKLHLSEHAKSTEEDRNQYILLSGLGLNFFFNGFQIYHSIITVLVSYALCLILGEHLRNRLWAATGVWVFNALYLLGGYYYMETDEYDITWTMTQCILCLRMMGFGFDYYDGRKTVTVAGPPSKEQPDNKAAIRETELAKRPSALPLSFMADTPLVQLPSLQHLAAYVFFPAAFVVGPQFSFSLYRKWLKNEDSDVDHEEKQRAQKAHIVRSVLLAILYLGLQQVIGSQYSTAYLLTEEYQSMCLIKRAFFFCLAGKFAFNKYIGIWLLTEGAITSFGISYDGQDAEGLARFGGLANTDPVRFETATSIDHVISAFNINTNLWSKYYVFKRLKFLNNKTASQFGTLAFLAIWHGFHSIYFTTFLLEFLFVLCEGVLGKRLSPLVKQHTRKNEIYCYLWKFVTWITCQATCAYGIVGFELLKMGRAYTAYKSVWFVGHIAMVVILVGDKYLVKVSHTKKK</sequence>
<dbReference type="EMBL" id="PJQM01003582">
    <property type="protein sequence ID" value="RCH88129.1"/>
    <property type="molecule type" value="Genomic_DNA"/>
</dbReference>
<evidence type="ECO:0000256" key="4">
    <source>
        <dbReference type="ARBA" id="ARBA00022516"/>
    </source>
</evidence>
<dbReference type="PANTHER" id="PTHR13906">
    <property type="entry name" value="PORCUPINE"/>
    <property type="match status" value="1"/>
</dbReference>
<evidence type="ECO:0000256" key="7">
    <source>
        <dbReference type="ARBA" id="ARBA00022824"/>
    </source>
</evidence>
<dbReference type="GO" id="GO:0030258">
    <property type="term" value="P:lipid modification"/>
    <property type="evidence" value="ECO:0007669"/>
    <property type="project" value="TreeGrafter"/>
</dbReference>
<name>A0A367JE26_RHIST</name>
<evidence type="ECO:0000256" key="18">
    <source>
        <dbReference type="SAM" id="Phobius"/>
    </source>
</evidence>
<dbReference type="EC" id="2.3.1.23" evidence="15"/>
<evidence type="ECO:0000256" key="9">
    <source>
        <dbReference type="ARBA" id="ARBA00023098"/>
    </source>
</evidence>
<dbReference type="GO" id="GO:0071617">
    <property type="term" value="F:lysophospholipid acyltransferase activity"/>
    <property type="evidence" value="ECO:0007669"/>
    <property type="project" value="TreeGrafter"/>
</dbReference>
<dbReference type="AlphaFoldDB" id="A0A367JE26"/>
<feature type="transmembrane region" description="Helical" evidence="18">
    <location>
        <begin position="96"/>
        <end position="117"/>
    </location>
</feature>
<organism evidence="19 20">
    <name type="scientific">Rhizopus stolonifer</name>
    <name type="common">Rhizopus nigricans</name>
    <dbReference type="NCBI Taxonomy" id="4846"/>
    <lineage>
        <taxon>Eukaryota</taxon>
        <taxon>Fungi</taxon>
        <taxon>Fungi incertae sedis</taxon>
        <taxon>Mucoromycota</taxon>
        <taxon>Mucoromycotina</taxon>
        <taxon>Mucoromycetes</taxon>
        <taxon>Mucorales</taxon>
        <taxon>Mucorineae</taxon>
        <taxon>Rhizopodaceae</taxon>
        <taxon>Rhizopus</taxon>
    </lineage>
</organism>
<evidence type="ECO:0000256" key="5">
    <source>
        <dbReference type="ARBA" id="ARBA00022679"/>
    </source>
</evidence>
<dbReference type="STRING" id="4846.A0A367JE26"/>
<evidence type="ECO:0000313" key="19">
    <source>
        <dbReference type="EMBL" id="RCH88129.1"/>
    </source>
</evidence>
<evidence type="ECO:0000256" key="8">
    <source>
        <dbReference type="ARBA" id="ARBA00022989"/>
    </source>
</evidence>